<evidence type="ECO:0000256" key="1">
    <source>
        <dbReference type="ARBA" id="ARBA00022614"/>
    </source>
</evidence>
<dbReference type="STRING" id="158441.A0A226DEQ9"/>
<organism evidence="3 4">
    <name type="scientific">Folsomia candida</name>
    <name type="common">Springtail</name>
    <dbReference type="NCBI Taxonomy" id="158441"/>
    <lineage>
        <taxon>Eukaryota</taxon>
        <taxon>Metazoa</taxon>
        <taxon>Ecdysozoa</taxon>
        <taxon>Arthropoda</taxon>
        <taxon>Hexapoda</taxon>
        <taxon>Collembola</taxon>
        <taxon>Entomobryomorpha</taxon>
        <taxon>Isotomoidea</taxon>
        <taxon>Isotomidae</taxon>
        <taxon>Proisotominae</taxon>
        <taxon>Folsomia</taxon>
    </lineage>
</organism>
<comment type="caution">
    <text evidence="3">The sequence shown here is derived from an EMBL/GenBank/DDBJ whole genome shotgun (WGS) entry which is preliminary data.</text>
</comment>
<keyword evidence="1" id="KW-0433">Leucine-rich repeat</keyword>
<dbReference type="Proteomes" id="UP000198287">
    <property type="component" value="Unassembled WGS sequence"/>
</dbReference>
<dbReference type="PANTHER" id="PTHR48051:SF1">
    <property type="entry name" value="RAS SUPPRESSOR PROTEIN 1"/>
    <property type="match status" value="1"/>
</dbReference>
<dbReference type="SMART" id="SM00369">
    <property type="entry name" value="LRR_TYP"/>
    <property type="match status" value="5"/>
</dbReference>
<dbReference type="AlphaFoldDB" id="A0A226DEQ9"/>
<dbReference type="EMBL" id="LNIX01000025">
    <property type="protein sequence ID" value="OXA42686.1"/>
    <property type="molecule type" value="Genomic_DNA"/>
</dbReference>
<dbReference type="InterPro" id="IPR032675">
    <property type="entry name" value="LRR_dom_sf"/>
</dbReference>
<dbReference type="PANTHER" id="PTHR48051">
    <property type="match status" value="1"/>
</dbReference>
<dbReference type="GO" id="GO:0005737">
    <property type="term" value="C:cytoplasm"/>
    <property type="evidence" value="ECO:0007669"/>
    <property type="project" value="TreeGrafter"/>
</dbReference>
<dbReference type="SUPFAM" id="SSF52058">
    <property type="entry name" value="L domain-like"/>
    <property type="match status" value="1"/>
</dbReference>
<dbReference type="InterPro" id="IPR003591">
    <property type="entry name" value="Leu-rich_rpt_typical-subtyp"/>
</dbReference>
<dbReference type="InterPro" id="IPR001611">
    <property type="entry name" value="Leu-rich_rpt"/>
</dbReference>
<dbReference type="PROSITE" id="PS51450">
    <property type="entry name" value="LRR"/>
    <property type="match status" value="3"/>
</dbReference>
<keyword evidence="4" id="KW-1185">Reference proteome</keyword>
<evidence type="ECO:0000313" key="3">
    <source>
        <dbReference type="EMBL" id="OXA42686.1"/>
    </source>
</evidence>
<evidence type="ECO:0000256" key="2">
    <source>
        <dbReference type="ARBA" id="ARBA00022737"/>
    </source>
</evidence>
<dbReference type="PRINTS" id="PR00019">
    <property type="entry name" value="LEURICHRPT"/>
</dbReference>
<dbReference type="InterPro" id="IPR025875">
    <property type="entry name" value="Leu-rich_rpt_4"/>
</dbReference>
<gene>
    <name evidence="3" type="ORF">Fcan01_22505</name>
</gene>
<dbReference type="OMA" id="AYMERYT"/>
<evidence type="ECO:0000313" key="4">
    <source>
        <dbReference type="Proteomes" id="UP000198287"/>
    </source>
</evidence>
<dbReference type="InterPro" id="IPR050216">
    <property type="entry name" value="LRR_domain-containing"/>
</dbReference>
<dbReference type="OrthoDB" id="1728874at2759"/>
<name>A0A226DEQ9_FOLCA</name>
<dbReference type="SMART" id="SM00365">
    <property type="entry name" value="LRR_SD22"/>
    <property type="match status" value="2"/>
</dbReference>
<proteinExistence type="predicted"/>
<protein>
    <submittedName>
        <fullName evidence="3">Leucine-rich repeat-containing protein 57</fullName>
    </submittedName>
</protein>
<dbReference type="Gene3D" id="3.80.10.10">
    <property type="entry name" value="Ribonuclease Inhibitor"/>
    <property type="match status" value="2"/>
</dbReference>
<dbReference type="FunFam" id="3.80.10.10:FF:000230">
    <property type="entry name" value="Leucine-rich repeat-containing protein 57"/>
    <property type="match status" value="1"/>
</dbReference>
<dbReference type="Pfam" id="PF12799">
    <property type="entry name" value="LRR_4"/>
    <property type="match status" value="1"/>
</dbReference>
<reference evidence="3 4" key="1">
    <citation type="submission" date="2015-12" db="EMBL/GenBank/DDBJ databases">
        <title>The genome of Folsomia candida.</title>
        <authorList>
            <person name="Faddeeva A."/>
            <person name="Derks M.F."/>
            <person name="Anvar Y."/>
            <person name="Smit S."/>
            <person name="Van Straalen N."/>
            <person name="Roelofs D."/>
        </authorList>
    </citation>
    <scope>NUCLEOTIDE SEQUENCE [LARGE SCALE GENOMIC DNA]</scope>
    <source>
        <strain evidence="3 4">VU population</strain>
        <tissue evidence="3">Whole body</tissue>
    </source>
</reference>
<sequence length="238" mass="26484">MGNQGLKQHVETSQKTGVFHLSKAKLQGFPPELVKVVGVLRSIDLSENKITEIPQNIGAFLNLKLLNLNSNLIEVIPEQLGVLVKLETLYLSQNRIKVIPVSVQKLPKLKDINLSGNTITVFPAGFASLKFLSVLDLSKNRITDVPDGISGLQVVELILNQNQIKKVSADLAKCPNLKTLRLQENCLSIENFPVQILSDSHVALLSVEGNLFDEKKLHESEGYDKYMERYTTTKKKLT</sequence>
<accession>A0A226DEQ9</accession>
<dbReference type="Pfam" id="PF13855">
    <property type="entry name" value="LRR_8"/>
    <property type="match status" value="1"/>
</dbReference>
<keyword evidence="2" id="KW-0677">Repeat</keyword>
<dbReference type="Pfam" id="PF00560">
    <property type="entry name" value="LRR_1"/>
    <property type="match status" value="1"/>
</dbReference>